<feature type="compositionally biased region" description="Basic and acidic residues" evidence="4">
    <location>
        <begin position="272"/>
        <end position="305"/>
    </location>
</feature>
<accession>M1D103</accession>
<dbReference type="SMART" id="SM00028">
    <property type="entry name" value="TPR"/>
    <property type="match status" value="3"/>
</dbReference>
<dbReference type="Gramene" id="RHC07H1G0400.2.1">
    <property type="protein sequence ID" value="RHC07H1G0400.2.1.cds.1"/>
    <property type="gene ID" value="RHC07H1G0400.2"/>
</dbReference>
<dbReference type="PANTHER" id="PTHR46183:SF16">
    <property type="entry name" value="PROTEIN PHOX3"/>
    <property type="match status" value="1"/>
</dbReference>
<name>M1D103_SOLTU</name>
<dbReference type="PaxDb" id="4113-PGSC0003DMT400078952"/>
<dbReference type="PROSITE" id="PS50005">
    <property type="entry name" value="TPR"/>
    <property type="match status" value="2"/>
</dbReference>
<dbReference type="SUPFAM" id="SSF48452">
    <property type="entry name" value="TPR-like"/>
    <property type="match status" value="1"/>
</dbReference>
<dbReference type="Gramene" id="PGSC0003DMT400078952">
    <property type="protein sequence ID" value="PGSC0003DMT400078952"/>
    <property type="gene ID" value="PGSC0003DMG400030723"/>
</dbReference>
<dbReference type="InParanoid" id="M1D103"/>
<dbReference type="SMART" id="SM00666">
    <property type="entry name" value="PB1"/>
    <property type="match status" value="1"/>
</dbReference>
<dbReference type="InterPro" id="IPR019734">
    <property type="entry name" value="TPR_rpt"/>
</dbReference>
<dbReference type="InterPro" id="IPR000270">
    <property type="entry name" value="PB1_dom"/>
</dbReference>
<evidence type="ECO:0000256" key="3">
    <source>
        <dbReference type="PROSITE-ProRule" id="PRU00339"/>
    </source>
</evidence>
<keyword evidence="2 3" id="KW-0802">TPR repeat</keyword>
<dbReference type="EnsemblPlants" id="PGSC0003DMT400078952">
    <property type="protein sequence ID" value="PGSC0003DMT400078952"/>
    <property type="gene ID" value="PGSC0003DMG400030723"/>
</dbReference>
<dbReference type="SUPFAM" id="SSF54277">
    <property type="entry name" value="CAD &amp; PB1 domains"/>
    <property type="match status" value="1"/>
</dbReference>
<protein>
    <submittedName>
        <fullName evidence="6">Heat shock protein 70 (HSP70)-interacting protein</fullName>
    </submittedName>
</protein>
<reference evidence="6" key="2">
    <citation type="submission" date="2015-06" db="UniProtKB">
        <authorList>
            <consortium name="EnsemblPlants"/>
        </authorList>
    </citation>
    <scope>IDENTIFICATION</scope>
    <source>
        <strain evidence="6">DM1-3 516 R44</strain>
    </source>
</reference>
<dbReference type="eggNOG" id="KOG4151">
    <property type="taxonomic scope" value="Eukaryota"/>
</dbReference>
<proteinExistence type="predicted"/>
<feature type="region of interest" description="Disordered" evidence="4">
    <location>
        <begin position="209"/>
        <end position="305"/>
    </location>
</feature>
<dbReference type="InterPro" id="IPR044517">
    <property type="entry name" value="PHOX1-4"/>
</dbReference>
<evidence type="ECO:0000256" key="1">
    <source>
        <dbReference type="ARBA" id="ARBA00022737"/>
    </source>
</evidence>
<dbReference type="InterPro" id="IPR011990">
    <property type="entry name" value="TPR-like_helical_dom_sf"/>
</dbReference>
<dbReference type="CDD" id="cd05992">
    <property type="entry name" value="PB1"/>
    <property type="match status" value="1"/>
</dbReference>
<feature type="repeat" description="TPR" evidence="3">
    <location>
        <begin position="36"/>
        <end position="69"/>
    </location>
</feature>
<evidence type="ECO:0000313" key="6">
    <source>
        <dbReference type="EnsemblPlants" id="PGSC0003DMT400078952"/>
    </source>
</evidence>
<organism evidence="6 7">
    <name type="scientific">Solanum tuberosum</name>
    <name type="common">Potato</name>
    <dbReference type="NCBI Taxonomy" id="4113"/>
    <lineage>
        <taxon>Eukaryota</taxon>
        <taxon>Viridiplantae</taxon>
        <taxon>Streptophyta</taxon>
        <taxon>Embryophyta</taxon>
        <taxon>Tracheophyta</taxon>
        <taxon>Spermatophyta</taxon>
        <taxon>Magnoliopsida</taxon>
        <taxon>eudicotyledons</taxon>
        <taxon>Gunneridae</taxon>
        <taxon>Pentapetalae</taxon>
        <taxon>asterids</taxon>
        <taxon>lamiids</taxon>
        <taxon>Solanales</taxon>
        <taxon>Solanaceae</taxon>
        <taxon>Solanoideae</taxon>
        <taxon>Solaneae</taxon>
        <taxon>Solanum</taxon>
    </lineage>
</organism>
<keyword evidence="1" id="KW-0677">Repeat</keyword>
<feature type="region of interest" description="Disordered" evidence="4">
    <location>
        <begin position="1"/>
        <end position="24"/>
    </location>
</feature>
<dbReference type="AlphaFoldDB" id="M1D103"/>
<feature type="repeat" description="TPR" evidence="3">
    <location>
        <begin position="110"/>
        <end position="143"/>
    </location>
</feature>
<evidence type="ECO:0000256" key="2">
    <source>
        <dbReference type="ARBA" id="ARBA00022803"/>
    </source>
</evidence>
<dbReference type="ExpressionAtlas" id="M1D103">
    <property type="expression patterns" value="baseline"/>
</dbReference>
<dbReference type="OMA" id="DELRWAY"/>
<dbReference type="STRING" id="4113.M1D103"/>
<dbReference type="OrthoDB" id="2942533at2759"/>
<dbReference type="Proteomes" id="UP000011115">
    <property type="component" value="Unassembled WGS sequence"/>
</dbReference>
<gene>
    <name evidence="6" type="primary">LOC102583348</name>
</gene>
<keyword evidence="7" id="KW-1185">Reference proteome</keyword>
<evidence type="ECO:0000256" key="4">
    <source>
        <dbReference type="SAM" id="MobiDB-lite"/>
    </source>
</evidence>
<feature type="compositionally biased region" description="Basic and acidic residues" evidence="4">
    <location>
        <begin position="209"/>
        <end position="264"/>
    </location>
</feature>
<evidence type="ECO:0000313" key="7">
    <source>
        <dbReference type="Proteomes" id="UP000011115"/>
    </source>
</evidence>
<dbReference type="Gene3D" id="1.25.40.10">
    <property type="entry name" value="Tetratricopeptide repeat domain"/>
    <property type="match status" value="1"/>
</dbReference>
<reference evidence="7" key="1">
    <citation type="journal article" date="2011" name="Nature">
        <title>Genome sequence and analysis of the tuber crop potato.</title>
        <authorList>
            <consortium name="The Potato Genome Sequencing Consortium"/>
        </authorList>
    </citation>
    <scope>NUCLEOTIDE SEQUENCE [LARGE SCALE GENOMIC DNA]</scope>
    <source>
        <strain evidence="7">cv. DM1-3 516 R44</strain>
    </source>
</reference>
<evidence type="ECO:0000259" key="5">
    <source>
        <dbReference type="SMART" id="SM00666"/>
    </source>
</evidence>
<dbReference type="PANTHER" id="PTHR46183">
    <property type="entry name" value="PROTEIN CLMP1"/>
    <property type="match status" value="1"/>
</dbReference>
<dbReference type="Pfam" id="PF00564">
    <property type="entry name" value="PB1"/>
    <property type="match status" value="1"/>
</dbReference>
<dbReference type="Gene3D" id="3.10.20.90">
    <property type="entry name" value="Phosphatidylinositol 3-kinase Catalytic Subunit, Chain A, domain 1"/>
    <property type="match status" value="1"/>
</dbReference>
<sequence>MGKESWTKSKKIGGKSGESSSPRAFDKDTAAFIAMSKELKDEGNKLFQKRDYEGAMLKYDKAIKLLPRNHIDVSYLRSNIAACYMQMGLSEYPRAIHECNLALEVTPKYSKALLKRARCYEALNRLDLAQRDVNRVLEMEPNNLMATEIAERVKTTIEQKGIGVNDIPVDLIPVPEYVEPTFASSHSKSSKEKAVKKKIKKVEEKMVNGKAEEKEFEHGNDLKQTDNRNDERYTEDQNENTDKDQTHEEKVDDKMEGNKAENKTNRKKAKDKSKEKKSKDKIEANKAKDQREENKDEDNEERKTEDKLVVEEIISHTTEEEPKRTVKLVFGDDIRWAQVPLNCSILTLREIIGDRFPSLKAVLIKYRDQEGDLVTVTTNEELRWAEASVGHGSIRFYIVEVSPEQDPFYEKIKGVEDDHKYNARHDKIVENGNVERSKELHNGPVCINDWIFQFSNLFKNYVGFESDAYLDLHEVGMKLYSEALEEAITSEEAQCLFSTAGETFQEMAALALFNWGNVHMSRARKTVYLKEDSSGEALLAQIKIAYDWALKEYSKAGERYEEALNIKPNFYEGILALGQQQFEQAKLSWYYAISTGVNLDSWPSTEVLQLYNSAEENMERGMQMWEEAEELRLNELSSTNKTQLQKMKSENLFKGISADEATEQAANMMSQINLLWGTMLYERSLMEFKLGLPLWQESLEVSVEKFELAGGSPTDIAVMIKNHCSNSPATEGETGKYCLKLVSHSVTFFKDYLKCLTFVIFVGLGFNIDEIVQAWNEMYEAKRWERGVPSFRLEPLLRRRVSKLYHALELA</sequence>
<feature type="domain" description="PB1" evidence="5">
    <location>
        <begin position="323"/>
        <end position="401"/>
    </location>
</feature>